<organism evidence="3 4">
    <name type="scientific">Priapulus caudatus</name>
    <name type="common">Priapulid worm</name>
    <dbReference type="NCBI Taxonomy" id="37621"/>
    <lineage>
        <taxon>Eukaryota</taxon>
        <taxon>Metazoa</taxon>
        <taxon>Ecdysozoa</taxon>
        <taxon>Scalidophora</taxon>
        <taxon>Priapulida</taxon>
        <taxon>Priapulimorpha</taxon>
        <taxon>Priapulimorphida</taxon>
        <taxon>Priapulidae</taxon>
        <taxon>Priapulus</taxon>
    </lineage>
</organism>
<dbReference type="PANTHER" id="PTHR15294:SF3">
    <property type="entry name" value="SUMO-SPECIFIC ISOPEPTIDASE USPL1"/>
    <property type="match status" value="1"/>
</dbReference>
<dbReference type="GeneID" id="106815443"/>
<protein>
    <submittedName>
        <fullName evidence="4">Uncharacterized protein LOC106815443</fullName>
    </submittedName>
</protein>
<keyword evidence="3" id="KW-1185">Reference proteome</keyword>
<feature type="region of interest" description="Disordered" evidence="1">
    <location>
        <begin position="207"/>
        <end position="244"/>
    </location>
</feature>
<dbReference type="RefSeq" id="XP_014675384.1">
    <property type="nucleotide sequence ID" value="XM_014819898.1"/>
</dbReference>
<feature type="compositionally biased region" description="Polar residues" evidence="1">
    <location>
        <begin position="1055"/>
        <end position="1088"/>
    </location>
</feature>
<feature type="compositionally biased region" description="Low complexity" evidence="1">
    <location>
        <begin position="918"/>
        <end position="929"/>
    </location>
</feature>
<proteinExistence type="predicted"/>
<feature type="compositionally biased region" description="Polar residues" evidence="1">
    <location>
        <begin position="823"/>
        <end position="850"/>
    </location>
</feature>
<evidence type="ECO:0000313" key="3">
    <source>
        <dbReference type="Proteomes" id="UP000695022"/>
    </source>
</evidence>
<feature type="region of interest" description="Disordered" evidence="1">
    <location>
        <begin position="1036"/>
        <end position="1093"/>
    </location>
</feature>
<gene>
    <name evidence="4" type="primary">LOC106815443</name>
</gene>
<feature type="compositionally biased region" description="Low complexity" evidence="1">
    <location>
        <begin position="890"/>
        <end position="900"/>
    </location>
</feature>
<evidence type="ECO:0000259" key="2">
    <source>
        <dbReference type="Pfam" id="PF15499"/>
    </source>
</evidence>
<dbReference type="Proteomes" id="UP000695022">
    <property type="component" value="Unplaced"/>
</dbReference>
<feature type="compositionally biased region" description="Low complexity" evidence="1">
    <location>
        <begin position="851"/>
        <end position="872"/>
    </location>
</feature>
<dbReference type="InterPro" id="IPR028890">
    <property type="entry name" value="Peptidase_C98"/>
</dbReference>
<sequence>MGSQAKRMQWCEECNRRGIRKRLKLHQLNFKEAMWLCENSQCVYPLNLPSMKVKNFIVKQNFMTISRCQRALALAPPSSLSTDPASKVLEGPRQMYSKLVTDAGHLTKVSVSLTERMESTVEWLKTVCTRPPSGGPVISQPASPSCEQPARSTFNSVLSSTDMEMISHGQCPCDDKACLPCRPQASRCESTAQDVVTENAADIETSLRGQQETGRRIHSGKHSAFHTYDSQSMSSPKIAGSRDEARQTFTDNEVLLLNCTANGTAAPTAPVSLQKCSSEDALSKVPLESDLDPIQLQLEAGVEIVSNSVQVNDKESTSDKYRIKSTRQAKRSKSSANVVKEAKQPSELLALAARSPDKPASPSATETESSPRTDEGLELQWFSAGNLSWLCAVLNLIVHSTIISRCALALSDDFIVKTLVGAYQQVDVLIGRRKLAVASVDDVVVSEVAKMLSSATAATIAYVRSEDKDKEEEDEEEEDDLVENSLVKLLESHPSLERQLAHTSRWQFVCEKCGLKQSSRTQCVVHKIPGVLPKFLNRQPYFKCFCIKCGVPEQEMKMTFIGSPRCLLLGLGAGMDSCDPGHYTFRQNGIDYTLGAIVTRERSSCTTWIFQDGSWLKCNGRNLVAKRTTVADFSVAPSNVCLAVWDGNSSESADVNVGANSLADCRGAQEDGVSIAKPESLPRTFRKPEVHLLAKSAVPTYGRADGTGSAAGTPRSAASLESFLDEAYESCSDNSDLLNADGKQQQQQQRLPCVNYVGVPRPTAGPPAVETRSRDTLLTAVATSSANSFAPITCTRVARGRADYTRSAKGAAATVCRVPQPGKSASESVGHVQLNSSHSRQRLTCTPATASRSGGSSTCSSLSSHDSQGLSLPVSGRPNLRTQKSDGAAKKSSAQSVSSQAIAAVVSRANILTRGTKRTSSGSVSSSTRQACGSNNRREAKRQFPSFTVSPAASERSSSSDKDTVVQLLRRLQEKRVTRCEVASQPSSTLSSNLTFDENDKLNYMQLLKEKVIAKRMQNPSNTFQGYTPKAALNVKTPVGKPKRKRGQPPKGRSVTITPTQICGSGSLRKANSTQDDASCASTASLPSSYLPPFKKADSSIDDILTSTMDEDSSAADKGQIEKIMQELMDIPGLPDPDEGAQTKETNALTHHSTLASQSNESCTQAVGVDGSCDTGMAQLSQELADLMETDELGTVDYNSFSIEPTFLDGLL</sequence>
<feature type="domain" description="Ubiquitin-specific peptidase-like SUMO isopeptidase" evidence="2">
    <location>
        <begin position="379"/>
        <end position="646"/>
    </location>
</feature>
<reference evidence="4" key="1">
    <citation type="submission" date="2025-08" db="UniProtKB">
        <authorList>
            <consortium name="RefSeq"/>
        </authorList>
    </citation>
    <scope>IDENTIFICATION</scope>
</reference>
<feature type="region of interest" description="Disordered" evidence="1">
    <location>
        <begin position="914"/>
        <end position="965"/>
    </location>
</feature>
<dbReference type="PANTHER" id="PTHR15294">
    <property type="entry name" value="RETINOVIN-RELATED"/>
    <property type="match status" value="1"/>
</dbReference>
<evidence type="ECO:0000313" key="4">
    <source>
        <dbReference type="RefSeq" id="XP_014675384.1"/>
    </source>
</evidence>
<feature type="region of interest" description="Disordered" evidence="1">
    <location>
        <begin position="315"/>
        <end position="374"/>
    </location>
</feature>
<dbReference type="InterPro" id="IPR033505">
    <property type="entry name" value="USPL1"/>
</dbReference>
<feature type="region of interest" description="Disordered" evidence="1">
    <location>
        <begin position="820"/>
        <end position="900"/>
    </location>
</feature>
<feature type="compositionally biased region" description="Basic residues" evidence="1">
    <location>
        <begin position="323"/>
        <end position="333"/>
    </location>
</feature>
<name>A0ABM1ET63_PRICU</name>
<evidence type="ECO:0000256" key="1">
    <source>
        <dbReference type="SAM" id="MobiDB-lite"/>
    </source>
</evidence>
<accession>A0ABM1ET63</accession>
<dbReference type="Pfam" id="PF15499">
    <property type="entry name" value="Peptidase_C98"/>
    <property type="match status" value="1"/>
</dbReference>